<feature type="compositionally biased region" description="Polar residues" evidence="7">
    <location>
        <begin position="14"/>
        <end position="26"/>
    </location>
</feature>
<feature type="compositionally biased region" description="Basic and acidic residues" evidence="7">
    <location>
        <begin position="127"/>
        <end position="137"/>
    </location>
</feature>
<feature type="compositionally biased region" description="Basic and acidic residues" evidence="7">
    <location>
        <begin position="105"/>
        <end position="115"/>
    </location>
</feature>
<organism evidence="8 9">
    <name type="scientific">Absidia repens</name>
    <dbReference type="NCBI Taxonomy" id="90262"/>
    <lineage>
        <taxon>Eukaryota</taxon>
        <taxon>Fungi</taxon>
        <taxon>Fungi incertae sedis</taxon>
        <taxon>Mucoromycota</taxon>
        <taxon>Mucoromycotina</taxon>
        <taxon>Mucoromycetes</taxon>
        <taxon>Mucorales</taxon>
        <taxon>Cunninghamellaceae</taxon>
        <taxon>Absidia</taxon>
    </lineage>
</organism>
<feature type="region of interest" description="Disordered" evidence="7">
    <location>
        <begin position="92"/>
        <end position="247"/>
    </location>
</feature>
<dbReference type="GO" id="GO:0005634">
    <property type="term" value="C:nucleus"/>
    <property type="evidence" value="ECO:0007669"/>
    <property type="project" value="UniProtKB-SubCell"/>
</dbReference>
<dbReference type="PANTHER" id="PTHR13581">
    <property type="entry name" value="MRG-BINDING PROTEIN"/>
    <property type="match status" value="1"/>
</dbReference>
<dbReference type="OrthoDB" id="5595141at2759"/>
<accession>A0A1X2I8P9</accession>
<dbReference type="GO" id="GO:0035267">
    <property type="term" value="C:NuA4 histone acetyltransferase complex"/>
    <property type="evidence" value="ECO:0007669"/>
    <property type="project" value="TreeGrafter"/>
</dbReference>
<dbReference type="Proteomes" id="UP000193560">
    <property type="component" value="Unassembled WGS sequence"/>
</dbReference>
<protein>
    <submittedName>
        <fullName evidence="8">Chromatin modification-related protein EAF7-domain-containing protein</fullName>
    </submittedName>
</protein>
<feature type="compositionally biased region" description="Basic and acidic residues" evidence="7">
    <location>
        <begin position="1"/>
        <end position="12"/>
    </location>
</feature>
<feature type="compositionally biased region" description="Low complexity" evidence="7">
    <location>
        <begin position="205"/>
        <end position="241"/>
    </location>
</feature>
<sequence>MPDIKIESREHSLPSVTTPSSEGTGSSVEWDAAMELALLNAIANCKPVGVHKHFRIMCVQRQFNENSPSPCSIREIWDRLGEYYGMNALDELEEEDKEEEEEEEQQHGDDRHREFSLPSTYDNDQVMSDHRQDDTTRENSPAIERPPSRRTRTSRRDVSPAVTESSVASTPEPDEGKATPTSTSSTSRRTGRSSTRKSEAGTPEPGTTRGSGSSSSAAASNRRSNRATSSSSRSTPTTTTRRQSKRK</sequence>
<proteinExistence type="inferred from homology"/>
<evidence type="ECO:0000256" key="6">
    <source>
        <dbReference type="ARBA" id="ARBA00023242"/>
    </source>
</evidence>
<dbReference type="AlphaFoldDB" id="A0A1X2I8P9"/>
<dbReference type="STRING" id="90262.A0A1X2I8P9"/>
<evidence type="ECO:0000313" key="8">
    <source>
        <dbReference type="EMBL" id="ORZ11823.1"/>
    </source>
</evidence>
<comment type="caution">
    <text evidence="8">The sequence shown here is derived from an EMBL/GenBank/DDBJ whole genome shotgun (WGS) entry which is preliminary data.</text>
</comment>
<keyword evidence="4" id="KW-0805">Transcription regulation</keyword>
<reference evidence="8 9" key="1">
    <citation type="submission" date="2016-07" db="EMBL/GenBank/DDBJ databases">
        <title>Pervasive Adenine N6-methylation of Active Genes in Fungi.</title>
        <authorList>
            <consortium name="DOE Joint Genome Institute"/>
            <person name="Mondo S.J."/>
            <person name="Dannebaum R.O."/>
            <person name="Kuo R.C."/>
            <person name="Labutti K."/>
            <person name="Haridas S."/>
            <person name="Kuo A."/>
            <person name="Salamov A."/>
            <person name="Ahrendt S.R."/>
            <person name="Lipzen A."/>
            <person name="Sullivan W."/>
            <person name="Andreopoulos W.B."/>
            <person name="Clum A."/>
            <person name="Lindquist E."/>
            <person name="Daum C."/>
            <person name="Ramamoorthy G.K."/>
            <person name="Gryganskyi A."/>
            <person name="Culley D."/>
            <person name="Magnuson J.K."/>
            <person name="James T.Y."/>
            <person name="O'Malley M.A."/>
            <person name="Stajich J.E."/>
            <person name="Spatafora J.W."/>
            <person name="Visel A."/>
            <person name="Grigoriev I.V."/>
        </authorList>
    </citation>
    <scope>NUCLEOTIDE SEQUENCE [LARGE SCALE GENOMIC DNA]</scope>
    <source>
        <strain evidence="8 9">NRRL 1336</strain>
    </source>
</reference>
<dbReference type="GO" id="GO:0006357">
    <property type="term" value="P:regulation of transcription by RNA polymerase II"/>
    <property type="evidence" value="ECO:0007669"/>
    <property type="project" value="TreeGrafter"/>
</dbReference>
<dbReference type="Pfam" id="PF07904">
    <property type="entry name" value="Eaf7"/>
    <property type="match status" value="1"/>
</dbReference>
<evidence type="ECO:0000256" key="4">
    <source>
        <dbReference type="ARBA" id="ARBA00023015"/>
    </source>
</evidence>
<comment type="similarity">
    <text evidence="2">Belongs to the EAF7 family.</text>
</comment>
<evidence type="ECO:0000313" key="9">
    <source>
        <dbReference type="Proteomes" id="UP000193560"/>
    </source>
</evidence>
<keyword evidence="5" id="KW-0804">Transcription</keyword>
<feature type="compositionally biased region" description="Polar residues" evidence="7">
    <location>
        <begin position="117"/>
        <end position="126"/>
    </location>
</feature>
<comment type="subcellular location">
    <subcellularLocation>
        <location evidence="1">Nucleus</location>
    </subcellularLocation>
</comment>
<dbReference type="PANTHER" id="PTHR13581:SF5">
    <property type="entry name" value="MRG_MORF4L-BINDING PROTEIN"/>
    <property type="match status" value="1"/>
</dbReference>
<dbReference type="InterPro" id="IPR012423">
    <property type="entry name" value="Eaf7/MRGBP"/>
</dbReference>
<keyword evidence="9" id="KW-1185">Reference proteome</keyword>
<keyword evidence="6" id="KW-0539">Nucleus</keyword>
<evidence type="ECO:0000256" key="2">
    <source>
        <dbReference type="ARBA" id="ARBA00007117"/>
    </source>
</evidence>
<feature type="compositionally biased region" description="Low complexity" evidence="7">
    <location>
        <begin position="179"/>
        <end position="188"/>
    </location>
</feature>
<name>A0A1X2I8P9_9FUNG</name>
<keyword evidence="3" id="KW-0156">Chromatin regulator</keyword>
<evidence type="ECO:0000256" key="1">
    <source>
        <dbReference type="ARBA" id="ARBA00004123"/>
    </source>
</evidence>
<evidence type="ECO:0000256" key="3">
    <source>
        <dbReference type="ARBA" id="ARBA00022853"/>
    </source>
</evidence>
<feature type="region of interest" description="Disordered" evidence="7">
    <location>
        <begin position="1"/>
        <end position="26"/>
    </location>
</feature>
<feature type="compositionally biased region" description="Acidic residues" evidence="7">
    <location>
        <begin position="92"/>
        <end position="104"/>
    </location>
</feature>
<dbReference type="GO" id="GO:0006325">
    <property type="term" value="P:chromatin organization"/>
    <property type="evidence" value="ECO:0007669"/>
    <property type="project" value="UniProtKB-KW"/>
</dbReference>
<gene>
    <name evidence="8" type="ORF">BCR42DRAFT_420707</name>
</gene>
<dbReference type="EMBL" id="MCGE01000020">
    <property type="protein sequence ID" value="ORZ11823.1"/>
    <property type="molecule type" value="Genomic_DNA"/>
</dbReference>
<evidence type="ECO:0000256" key="5">
    <source>
        <dbReference type="ARBA" id="ARBA00023163"/>
    </source>
</evidence>
<evidence type="ECO:0000256" key="7">
    <source>
        <dbReference type="SAM" id="MobiDB-lite"/>
    </source>
</evidence>